<name>A0A250F020_CAPSP</name>
<proteinExistence type="predicted"/>
<dbReference type="RefSeq" id="WP_095900654.1">
    <property type="nucleotide sequence ID" value="NZ_CAJPRX010000041.1"/>
</dbReference>
<organism evidence="1 2">
    <name type="scientific">Capnocytophaga sputigena</name>
    <dbReference type="NCBI Taxonomy" id="1019"/>
    <lineage>
        <taxon>Bacteria</taxon>
        <taxon>Pseudomonadati</taxon>
        <taxon>Bacteroidota</taxon>
        <taxon>Flavobacteriia</taxon>
        <taxon>Flavobacteriales</taxon>
        <taxon>Flavobacteriaceae</taxon>
        <taxon>Capnocytophaga</taxon>
    </lineage>
</organism>
<evidence type="ECO:0000313" key="1">
    <source>
        <dbReference type="EMBL" id="ATA78482.1"/>
    </source>
</evidence>
<reference evidence="2" key="1">
    <citation type="submission" date="2017-06" db="EMBL/GenBank/DDBJ databases">
        <title>Capnocytophaga spp. assemblies.</title>
        <authorList>
            <person name="Gulvik C.A."/>
        </authorList>
    </citation>
    <scope>NUCLEOTIDE SEQUENCE [LARGE SCALE GENOMIC DNA]</scope>
    <source>
        <strain evidence="2">H4486</strain>
    </source>
</reference>
<dbReference type="Proteomes" id="UP000217334">
    <property type="component" value="Chromosome"/>
</dbReference>
<evidence type="ECO:0000313" key="2">
    <source>
        <dbReference type="Proteomes" id="UP000217334"/>
    </source>
</evidence>
<dbReference type="AlphaFoldDB" id="A0A250F020"/>
<accession>A0A250F020</accession>
<dbReference type="EMBL" id="CP022383">
    <property type="protein sequence ID" value="ATA78482.1"/>
    <property type="molecule type" value="Genomic_DNA"/>
</dbReference>
<keyword evidence="1" id="KW-0808">Transferase</keyword>
<gene>
    <name evidence="1" type="ORF">CGC59_01780</name>
</gene>
<sequence>MSTTVVTKVVSYQVGVDILGFPIYHEHLFTEEHITEDHTKKHGKNMSKNKKEYKVIPYIFSYLVKQF</sequence>
<protein>
    <submittedName>
        <fullName evidence="1">Glutamyl-tRNA amidotransferase</fullName>
    </submittedName>
</protein>
<dbReference type="GO" id="GO:0016740">
    <property type="term" value="F:transferase activity"/>
    <property type="evidence" value="ECO:0007669"/>
    <property type="project" value="UniProtKB-KW"/>
</dbReference>